<dbReference type="PANTHER" id="PTHR30040">
    <property type="entry name" value="THIAMINE BIOSYNTHESIS LIPOPROTEIN APBE"/>
    <property type="match status" value="1"/>
</dbReference>
<evidence type="ECO:0000256" key="4">
    <source>
        <dbReference type="ARBA" id="ARBA00022630"/>
    </source>
</evidence>
<proteinExistence type="predicted"/>
<organism evidence="12 13">
    <name type="scientific">Kocuria rosea</name>
    <name type="common">Deinococcus erythromyxa</name>
    <name type="synonym">Micrococcus rubens</name>
    <dbReference type="NCBI Taxonomy" id="1275"/>
    <lineage>
        <taxon>Bacteria</taxon>
        <taxon>Bacillati</taxon>
        <taxon>Actinomycetota</taxon>
        <taxon>Actinomycetes</taxon>
        <taxon>Micrococcales</taxon>
        <taxon>Micrococcaceae</taxon>
        <taxon>Kocuria</taxon>
    </lineage>
</organism>
<evidence type="ECO:0000256" key="2">
    <source>
        <dbReference type="ARBA" id="ARBA00011955"/>
    </source>
</evidence>
<evidence type="ECO:0000256" key="10">
    <source>
        <dbReference type="ARBA" id="ARBA00048540"/>
    </source>
</evidence>
<feature type="compositionally biased region" description="Basic and acidic residues" evidence="11">
    <location>
        <begin position="292"/>
        <end position="301"/>
    </location>
</feature>
<evidence type="ECO:0000313" key="12">
    <source>
        <dbReference type="EMBL" id="TDL44586.1"/>
    </source>
</evidence>
<keyword evidence="4" id="KW-0285">Flavoprotein</keyword>
<sequence length="369" mass="40001">MRRRRSGPVPRPRLRNSARKSSDRHHPRSYSRSHRPHISPPTPPAAARRPRRPRPPGGGPHEAAGARRRRERRRPRREGLPHGLPGAPRAGRAVSAPAVELRRPEGRWHRHREPVWGTTVTVDVRAGEEGLPPEPAVRHALATAVANMRWVDAVFSTYRPDSLVTALRSGLLDERRLSRWDAAQGALLDVLRRCREARELTDGCFDPWAVRGGFDPSGYVTAWAAERIADDLVRAGCANVCVEAGGDVVTRGSAGPGRPWTVGIRHPDDAGAVTWTVLPGNGAVSTSSTAERPAHIIDPHTGRPAAGARSATVVGPDARLAGVLATALVVAGRDGVRWFAGLDEWSAWGVDPAPADTAWSVGREHHLTR</sequence>
<feature type="region of interest" description="Disordered" evidence="11">
    <location>
        <begin position="1"/>
        <end position="104"/>
    </location>
</feature>
<evidence type="ECO:0000256" key="5">
    <source>
        <dbReference type="ARBA" id="ARBA00022679"/>
    </source>
</evidence>
<evidence type="ECO:0000256" key="9">
    <source>
        <dbReference type="ARBA" id="ARBA00031306"/>
    </source>
</evidence>
<keyword evidence="5 12" id="KW-0808">Transferase</keyword>
<comment type="cofactor">
    <cofactor evidence="1">
        <name>Mg(2+)</name>
        <dbReference type="ChEBI" id="CHEBI:18420"/>
    </cofactor>
</comment>
<name>A0A4R5YI48_KOCRO</name>
<comment type="catalytic activity">
    <reaction evidence="10">
        <text>L-threonyl-[protein] + FAD = FMN-L-threonyl-[protein] + AMP + H(+)</text>
        <dbReference type="Rhea" id="RHEA:36847"/>
        <dbReference type="Rhea" id="RHEA-COMP:11060"/>
        <dbReference type="Rhea" id="RHEA-COMP:11061"/>
        <dbReference type="ChEBI" id="CHEBI:15378"/>
        <dbReference type="ChEBI" id="CHEBI:30013"/>
        <dbReference type="ChEBI" id="CHEBI:57692"/>
        <dbReference type="ChEBI" id="CHEBI:74257"/>
        <dbReference type="ChEBI" id="CHEBI:456215"/>
        <dbReference type="EC" id="2.7.1.180"/>
    </reaction>
</comment>
<keyword evidence="8" id="KW-0460">Magnesium</keyword>
<feature type="compositionally biased region" description="Basic residues" evidence="11">
    <location>
        <begin position="66"/>
        <end position="76"/>
    </location>
</feature>
<dbReference type="InterPro" id="IPR024932">
    <property type="entry name" value="ApbE"/>
</dbReference>
<dbReference type="Pfam" id="PF02424">
    <property type="entry name" value="ApbE"/>
    <property type="match status" value="2"/>
</dbReference>
<evidence type="ECO:0000256" key="6">
    <source>
        <dbReference type="ARBA" id="ARBA00022723"/>
    </source>
</evidence>
<keyword evidence="6" id="KW-0479">Metal-binding</keyword>
<dbReference type="AlphaFoldDB" id="A0A4R5YI48"/>
<comment type="caution">
    <text evidence="12">The sequence shown here is derived from an EMBL/GenBank/DDBJ whole genome shotgun (WGS) entry which is preliminary data.</text>
</comment>
<dbReference type="Gene3D" id="3.10.520.10">
    <property type="entry name" value="ApbE-like domains"/>
    <property type="match status" value="2"/>
</dbReference>
<dbReference type="GO" id="GO:0016740">
    <property type="term" value="F:transferase activity"/>
    <property type="evidence" value="ECO:0007669"/>
    <property type="project" value="UniProtKB-KW"/>
</dbReference>
<feature type="region of interest" description="Disordered" evidence="11">
    <location>
        <begin position="284"/>
        <end position="306"/>
    </location>
</feature>
<evidence type="ECO:0000256" key="3">
    <source>
        <dbReference type="ARBA" id="ARBA00016337"/>
    </source>
</evidence>
<evidence type="ECO:0000256" key="7">
    <source>
        <dbReference type="ARBA" id="ARBA00022827"/>
    </source>
</evidence>
<protein>
    <recommendedName>
        <fullName evidence="3">FAD:protein FMN transferase</fullName>
        <ecNumber evidence="2">2.7.1.180</ecNumber>
    </recommendedName>
    <alternativeName>
        <fullName evidence="9">Flavin transferase</fullName>
    </alternativeName>
</protein>
<keyword evidence="7" id="KW-0274">FAD</keyword>
<evidence type="ECO:0000256" key="8">
    <source>
        <dbReference type="ARBA" id="ARBA00022842"/>
    </source>
</evidence>
<dbReference type="EC" id="2.7.1.180" evidence="2"/>
<dbReference type="PANTHER" id="PTHR30040:SF2">
    <property type="entry name" value="FAD:PROTEIN FMN TRANSFERASE"/>
    <property type="match status" value="1"/>
</dbReference>
<dbReference type="EMBL" id="SMZT01000002">
    <property type="protein sequence ID" value="TDL44586.1"/>
    <property type="molecule type" value="Genomic_DNA"/>
</dbReference>
<reference evidence="12 13" key="1">
    <citation type="submission" date="2019-03" db="EMBL/GenBank/DDBJ databases">
        <title>Genome Sequencing and Assembly of Various Microbes Isolated from Partially Reclaimed Soil and Acid Mine Drainage (AMD) Site.</title>
        <authorList>
            <person name="Steinbock B."/>
            <person name="Bechtold R."/>
            <person name="Sevigny J.L."/>
            <person name="Thomas D."/>
            <person name="Cuthill L.R."/>
            <person name="Aveiro Johannsen E.J."/>
            <person name="Thomas K."/>
            <person name="Ghosh A."/>
        </authorList>
    </citation>
    <scope>NUCLEOTIDE SEQUENCE [LARGE SCALE GENOMIC DNA]</scope>
    <source>
        <strain evidence="12 13">S-A3</strain>
    </source>
</reference>
<feature type="compositionally biased region" description="Basic residues" evidence="11">
    <location>
        <begin position="1"/>
        <end position="37"/>
    </location>
</feature>
<evidence type="ECO:0000256" key="1">
    <source>
        <dbReference type="ARBA" id="ARBA00001946"/>
    </source>
</evidence>
<gene>
    <name evidence="12" type="ORF">E2R59_05805</name>
</gene>
<accession>A0A4R5YI48</accession>
<evidence type="ECO:0000313" key="13">
    <source>
        <dbReference type="Proteomes" id="UP000295163"/>
    </source>
</evidence>
<dbReference type="InterPro" id="IPR003374">
    <property type="entry name" value="ApbE-like_sf"/>
</dbReference>
<dbReference type="SUPFAM" id="SSF143631">
    <property type="entry name" value="ApbE-like"/>
    <property type="match status" value="1"/>
</dbReference>
<evidence type="ECO:0000256" key="11">
    <source>
        <dbReference type="SAM" id="MobiDB-lite"/>
    </source>
</evidence>
<dbReference type="Proteomes" id="UP000295163">
    <property type="component" value="Unassembled WGS sequence"/>
</dbReference>
<dbReference type="GO" id="GO:0046872">
    <property type="term" value="F:metal ion binding"/>
    <property type="evidence" value="ECO:0007669"/>
    <property type="project" value="UniProtKB-KW"/>
</dbReference>